<gene>
    <name evidence="1" type="ORF">CU103_25095</name>
</gene>
<keyword evidence="2" id="KW-1185">Reference proteome</keyword>
<dbReference type="EMBL" id="PGGM01000015">
    <property type="protein sequence ID" value="PSH60848.1"/>
    <property type="molecule type" value="Genomic_DNA"/>
</dbReference>
<dbReference type="Proteomes" id="UP000241764">
    <property type="component" value="Unassembled WGS sequence"/>
</dbReference>
<accession>A0A2P7B321</accession>
<proteinExistence type="predicted"/>
<dbReference type="AlphaFoldDB" id="A0A2P7B321"/>
<comment type="caution">
    <text evidence="1">The sequence shown here is derived from an EMBL/GenBank/DDBJ whole genome shotgun (WGS) entry which is preliminary data.</text>
</comment>
<reference evidence="2" key="1">
    <citation type="submission" date="2017-11" db="EMBL/GenBank/DDBJ databases">
        <authorList>
            <person name="Kuznetsova I."/>
            <person name="Sazanova A."/>
            <person name="Chirak E."/>
            <person name="Safronova V."/>
            <person name="Willems A."/>
        </authorList>
    </citation>
    <scope>NUCLEOTIDE SEQUENCE [LARGE SCALE GENOMIC DNA]</scope>
    <source>
        <strain evidence="2">CCBAU 03422</strain>
    </source>
</reference>
<name>A0A2P7B321_9HYPH</name>
<evidence type="ECO:0000313" key="2">
    <source>
        <dbReference type="Proteomes" id="UP000241764"/>
    </source>
</evidence>
<evidence type="ECO:0000313" key="1">
    <source>
        <dbReference type="EMBL" id="PSH60848.1"/>
    </source>
</evidence>
<protein>
    <submittedName>
        <fullName evidence="1">Uncharacterized protein</fullName>
    </submittedName>
</protein>
<organism evidence="1 2">
    <name type="scientific">Phyllobacterium sophorae</name>
    <dbReference type="NCBI Taxonomy" id="1520277"/>
    <lineage>
        <taxon>Bacteria</taxon>
        <taxon>Pseudomonadati</taxon>
        <taxon>Pseudomonadota</taxon>
        <taxon>Alphaproteobacteria</taxon>
        <taxon>Hyphomicrobiales</taxon>
        <taxon>Phyllobacteriaceae</taxon>
        <taxon>Phyllobacterium</taxon>
    </lineage>
</organism>
<sequence length="115" mass="12788">MCFLIAANMSGSIVVMFLLPSVLRCSLAPSDPCRRRDMWASSAAFARSVVVKRRSNHKPSANPVYRKVLHKFHEEDLASYSSPWLPAIKRTLGPSPFLNTTTGTGIQPWPVSFPE</sequence>